<sequence length="309" mass="33849">MFGTCVCPVSGGKRDLDLFIGSLNKAMPDKIRRLKSFEFPLAVEWAAKEGWNPGLADAEVFFNTDPEGFWGAFDKQGLAAVISAVQYSSDFGFVGFYICRPDRRGSGLGYRLWQAVLEGSVPKTIGLDGVVGQQDNYRKSGFEFAHRNIRFGGVVTASGETPDDLFTLAVDDIAIVDAFEQTCNLFAESRIEFLRGWIGHDKHKALALKGPMGVRAYGVIRPCLEGHKIGPLFSPNAKDAKTLFCALLQSRDDQEGKVYLDVPEPNQAAVDLATAHGMVPEFETARMYKGTAPKLDLDMIFGISSFELG</sequence>
<dbReference type="InterPro" id="IPR016181">
    <property type="entry name" value="Acyl_CoA_acyltransferase"/>
</dbReference>
<dbReference type="PANTHER" id="PTHR47237:SF1">
    <property type="entry name" value="SLL0310 PROTEIN"/>
    <property type="match status" value="1"/>
</dbReference>
<accession>A0ABM6XW98</accession>
<evidence type="ECO:0000313" key="2">
    <source>
        <dbReference type="EMBL" id="AXO13627.1"/>
    </source>
</evidence>
<proteinExistence type="predicted"/>
<organism evidence="2 3">
    <name type="scientific">Thalassospira indica</name>
    <dbReference type="NCBI Taxonomy" id="1891279"/>
    <lineage>
        <taxon>Bacteria</taxon>
        <taxon>Pseudomonadati</taxon>
        <taxon>Pseudomonadota</taxon>
        <taxon>Alphaproteobacteria</taxon>
        <taxon>Rhodospirillales</taxon>
        <taxon>Thalassospiraceae</taxon>
        <taxon>Thalassospira</taxon>
    </lineage>
</organism>
<gene>
    <name evidence="2" type="ORF">DY252_04885</name>
</gene>
<dbReference type="EMBL" id="CP031555">
    <property type="protein sequence ID" value="AXO13627.1"/>
    <property type="molecule type" value="Genomic_DNA"/>
</dbReference>
<keyword evidence="3" id="KW-1185">Reference proteome</keyword>
<feature type="domain" description="N-acetyltransferase" evidence="1">
    <location>
        <begin position="29"/>
        <end position="171"/>
    </location>
</feature>
<evidence type="ECO:0000259" key="1">
    <source>
        <dbReference type="PROSITE" id="PS51186"/>
    </source>
</evidence>
<dbReference type="SUPFAM" id="SSF55729">
    <property type="entry name" value="Acyl-CoA N-acyltransferases (Nat)"/>
    <property type="match status" value="1"/>
</dbReference>
<evidence type="ECO:0000313" key="3">
    <source>
        <dbReference type="Proteomes" id="UP000256971"/>
    </source>
</evidence>
<protein>
    <submittedName>
        <fullName evidence="2">GNAT family N-acetyltransferase</fullName>
    </submittedName>
</protein>
<dbReference type="InterPro" id="IPR000182">
    <property type="entry name" value="GNAT_dom"/>
</dbReference>
<dbReference type="Proteomes" id="UP000256971">
    <property type="component" value="Chromosome"/>
</dbReference>
<reference evidence="2 3" key="1">
    <citation type="submission" date="2018-08" db="EMBL/GenBank/DDBJ databases">
        <title>Complete genome sequence of type strain Thalassospira indica MCCC 1A01103T, isolated from isolated from deep seawater of the Indian Ocean.</title>
        <authorList>
            <person name="Liu Y."/>
        </authorList>
    </citation>
    <scope>NUCLEOTIDE SEQUENCE [LARGE SCALE GENOMIC DNA]</scope>
    <source>
        <strain evidence="2 3">PB8BT</strain>
    </source>
</reference>
<dbReference type="Gene3D" id="3.40.630.90">
    <property type="match status" value="1"/>
</dbReference>
<dbReference type="PANTHER" id="PTHR47237">
    <property type="entry name" value="SLL0310 PROTEIN"/>
    <property type="match status" value="1"/>
</dbReference>
<dbReference type="Pfam" id="PF00583">
    <property type="entry name" value="Acetyltransf_1"/>
    <property type="match status" value="1"/>
</dbReference>
<dbReference type="InterPro" id="IPR052729">
    <property type="entry name" value="Acyl/Acetyltrans_Enzymes"/>
</dbReference>
<dbReference type="Pfam" id="PF18014">
    <property type="entry name" value="Acetyltransf_18"/>
    <property type="match status" value="1"/>
</dbReference>
<name>A0ABM6XW98_9PROT</name>
<dbReference type="InterPro" id="IPR041496">
    <property type="entry name" value="YitH/HolE_GNAT"/>
</dbReference>
<dbReference type="PROSITE" id="PS51186">
    <property type="entry name" value="GNAT"/>
    <property type="match status" value="1"/>
</dbReference>
<dbReference type="Gene3D" id="3.40.630.30">
    <property type="match status" value="1"/>
</dbReference>